<dbReference type="FunFam" id="1.10.10.10:FF:000135">
    <property type="entry name" value="forkhead box protein G1"/>
    <property type="match status" value="1"/>
</dbReference>
<dbReference type="GO" id="GO:0000981">
    <property type="term" value="F:DNA-binding transcription factor activity, RNA polymerase II-specific"/>
    <property type="evidence" value="ECO:0007669"/>
    <property type="project" value="TreeGrafter"/>
</dbReference>
<evidence type="ECO:0000256" key="6">
    <source>
        <dbReference type="SAM" id="MobiDB-lite"/>
    </source>
</evidence>
<dbReference type="PANTHER" id="PTHR46078:SF2">
    <property type="entry name" value="FORK-HEAD DOMAIN-CONTAINING PROTEIN"/>
    <property type="match status" value="1"/>
</dbReference>
<protein>
    <recommendedName>
        <fullName evidence="7">Fork-head domain-containing protein</fullName>
    </recommendedName>
</protein>
<feature type="compositionally biased region" description="Low complexity" evidence="6">
    <location>
        <begin position="186"/>
        <end position="196"/>
    </location>
</feature>
<proteinExistence type="predicted"/>
<evidence type="ECO:0000256" key="1">
    <source>
        <dbReference type="ARBA" id="ARBA00023015"/>
    </source>
</evidence>
<comment type="caution">
    <text evidence="8">The sequence shown here is derived from an EMBL/GenBank/DDBJ whole genome shotgun (WGS) entry which is preliminary data.</text>
</comment>
<dbReference type="InterPro" id="IPR001766">
    <property type="entry name" value="Fork_head_dom"/>
</dbReference>
<dbReference type="OrthoDB" id="5954824at2759"/>
<feature type="region of interest" description="Disordered" evidence="6">
    <location>
        <begin position="303"/>
        <end position="326"/>
    </location>
</feature>
<dbReference type="PROSITE" id="PS50039">
    <property type="entry name" value="FORK_HEAD_3"/>
    <property type="match status" value="1"/>
</dbReference>
<feature type="compositionally biased region" description="Basic residues" evidence="6">
    <location>
        <begin position="136"/>
        <end position="149"/>
    </location>
</feature>
<dbReference type="CDD" id="cd00059">
    <property type="entry name" value="FH_FOX"/>
    <property type="match status" value="1"/>
</dbReference>
<dbReference type="EMBL" id="JADNYJ010000040">
    <property type="protein sequence ID" value="KAF8901663.1"/>
    <property type="molecule type" value="Genomic_DNA"/>
</dbReference>
<keyword evidence="9" id="KW-1185">Reference proteome</keyword>
<dbReference type="AlphaFoldDB" id="A0A9P5TNJ7"/>
<dbReference type="GO" id="GO:0005634">
    <property type="term" value="C:nucleus"/>
    <property type="evidence" value="ECO:0007669"/>
    <property type="project" value="UniProtKB-SubCell"/>
</dbReference>
<evidence type="ECO:0000313" key="8">
    <source>
        <dbReference type="EMBL" id="KAF8901663.1"/>
    </source>
</evidence>
<dbReference type="PANTHER" id="PTHR46078">
    <property type="entry name" value="FORKHEAD BOX PROTEIN J2 FAMILY MEMBER"/>
    <property type="match status" value="1"/>
</dbReference>
<evidence type="ECO:0000313" key="9">
    <source>
        <dbReference type="Proteomes" id="UP000724874"/>
    </source>
</evidence>
<dbReference type="Pfam" id="PF00250">
    <property type="entry name" value="Forkhead"/>
    <property type="match status" value="1"/>
</dbReference>
<dbReference type="GO" id="GO:0000978">
    <property type="term" value="F:RNA polymerase II cis-regulatory region sequence-specific DNA binding"/>
    <property type="evidence" value="ECO:0007669"/>
    <property type="project" value="TreeGrafter"/>
</dbReference>
<dbReference type="PROSITE" id="PS00658">
    <property type="entry name" value="FORK_HEAD_2"/>
    <property type="match status" value="1"/>
</dbReference>
<evidence type="ECO:0000256" key="3">
    <source>
        <dbReference type="ARBA" id="ARBA00023163"/>
    </source>
</evidence>
<dbReference type="Gene3D" id="1.10.10.10">
    <property type="entry name" value="Winged helix-like DNA-binding domain superfamily/Winged helix DNA-binding domain"/>
    <property type="match status" value="1"/>
</dbReference>
<organism evidence="8 9">
    <name type="scientific">Gymnopilus junonius</name>
    <name type="common">Spectacular rustgill mushroom</name>
    <name type="synonym">Gymnopilus spectabilis subsp. junonius</name>
    <dbReference type="NCBI Taxonomy" id="109634"/>
    <lineage>
        <taxon>Eukaryota</taxon>
        <taxon>Fungi</taxon>
        <taxon>Dikarya</taxon>
        <taxon>Basidiomycota</taxon>
        <taxon>Agaricomycotina</taxon>
        <taxon>Agaricomycetes</taxon>
        <taxon>Agaricomycetidae</taxon>
        <taxon>Agaricales</taxon>
        <taxon>Agaricineae</taxon>
        <taxon>Hymenogastraceae</taxon>
        <taxon>Gymnopilus</taxon>
    </lineage>
</organism>
<dbReference type="SUPFAM" id="SSF46785">
    <property type="entry name" value="Winged helix' DNA-binding domain"/>
    <property type="match status" value="1"/>
</dbReference>
<feature type="DNA-binding region" description="Fork-head" evidence="5">
    <location>
        <begin position="51"/>
        <end position="144"/>
    </location>
</feature>
<feature type="compositionally biased region" description="Basic and acidic residues" evidence="6">
    <location>
        <begin position="151"/>
        <end position="162"/>
    </location>
</feature>
<comment type="subcellular location">
    <subcellularLocation>
        <location evidence="5">Nucleus</location>
    </subcellularLocation>
</comment>
<keyword evidence="3" id="KW-0804">Transcription</keyword>
<feature type="region of interest" description="Disordered" evidence="6">
    <location>
        <begin position="1"/>
        <end position="30"/>
    </location>
</feature>
<keyword evidence="4 5" id="KW-0539">Nucleus</keyword>
<feature type="domain" description="Fork-head" evidence="7">
    <location>
        <begin position="51"/>
        <end position="144"/>
    </location>
</feature>
<feature type="region of interest" description="Disordered" evidence="6">
    <location>
        <begin position="135"/>
        <end position="199"/>
    </location>
</feature>
<name>A0A9P5TNJ7_GYMJU</name>
<keyword evidence="1" id="KW-0805">Transcription regulation</keyword>
<evidence type="ECO:0000259" key="7">
    <source>
        <dbReference type="PROSITE" id="PS50039"/>
    </source>
</evidence>
<dbReference type="SMART" id="SM00339">
    <property type="entry name" value="FH"/>
    <property type="match status" value="1"/>
</dbReference>
<keyword evidence="2 5" id="KW-0238">DNA-binding</keyword>
<dbReference type="Proteomes" id="UP000724874">
    <property type="component" value="Unassembled WGS sequence"/>
</dbReference>
<dbReference type="InterPro" id="IPR036390">
    <property type="entry name" value="WH_DNA-bd_sf"/>
</dbReference>
<dbReference type="PRINTS" id="PR00053">
    <property type="entry name" value="FORKHEAD"/>
</dbReference>
<evidence type="ECO:0000256" key="4">
    <source>
        <dbReference type="ARBA" id="ARBA00023242"/>
    </source>
</evidence>
<sequence>MSQQPPQGMQTMIPDPNQQDMSGNYYPQESDLTGGLPINLDSLRDGPPGSKPFYPYSTLIRYAIKGSPNQKLLLEDIYYAIESRFPYFRTAPNGWKNSVRHNLSLNPCFEKVPRPLTDRGKGSYWTVNENVDPRTGVHRIRKKKAKGSKSRPSEEPDADYHPPEGAYDEQHNQFVASPPMTDDSQANRQQPQQQPVPYAPYPYSPMAFDPNFAMIPGMRYPPPIPGPIPPVPISPDEGFELDEHGNVNWRMAWVKEIGHLQQITAEQEKAGVDPEWYRMMLFRVRSALMPPPPMNPEMMHAMAAQHMPPPQPNPPEMQPPQQPPQQ</sequence>
<accession>A0A9P5TNJ7</accession>
<dbReference type="InterPro" id="IPR045912">
    <property type="entry name" value="FOXJ2/3-like"/>
</dbReference>
<evidence type="ECO:0000256" key="5">
    <source>
        <dbReference type="PROSITE-ProRule" id="PRU00089"/>
    </source>
</evidence>
<reference evidence="8" key="1">
    <citation type="submission" date="2020-11" db="EMBL/GenBank/DDBJ databases">
        <authorList>
            <consortium name="DOE Joint Genome Institute"/>
            <person name="Ahrendt S."/>
            <person name="Riley R."/>
            <person name="Andreopoulos W."/>
            <person name="LaButti K."/>
            <person name="Pangilinan J."/>
            <person name="Ruiz-duenas F.J."/>
            <person name="Barrasa J.M."/>
            <person name="Sanchez-Garcia M."/>
            <person name="Camarero S."/>
            <person name="Miyauchi S."/>
            <person name="Serrano A."/>
            <person name="Linde D."/>
            <person name="Babiker R."/>
            <person name="Drula E."/>
            <person name="Ayuso-Fernandez I."/>
            <person name="Pacheco R."/>
            <person name="Padilla G."/>
            <person name="Ferreira P."/>
            <person name="Barriuso J."/>
            <person name="Kellner H."/>
            <person name="Castanera R."/>
            <person name="Alfaro M."/>
            <person name="Ramirez L."/>
            <person name="Pisabarro A.G."/>
            <person name="Kuo A."/>
            <person name="Tritt A."/>
            <person name="Lipzen A."/>
            <person name="He G."/>
            <person name="Yan M."/>
            <person name="Ng V."/>
            <person name="Cullen D."/>
            <person name="Martin F."/>
            <person name="Rosso M.-N."/>
            <person name="Henrissat B."/>
            <person name="Hibbett D."/>
            <person name="Martinez A.T."/>
            <person name="Grigoriev I.V."/>
        </authorList>
    </citation>
    <scope>NUCLEOTIDE SEQUENCE</scope>
    <source>
        <strain evidence="8">AH 44721</strain>
    </source>
</reference>
<dbReference type="InterPro" id="IPR030456">
    <property type="entry name" value="TF_fork_head_CS_2"/>
</dbReference>
<feature type="compositionally biased region" description="Pro residues" evidence="6">
    <location>
        <begin position="307"/>
        <end position="326"/>
    </location>
</feature>
<gene>
    <name evidence="8" type="ORF">CPB84DRAFT_1746948</name>
</gene>
<dbReference type="InterPro" id="IPR036388">
    <property type="entry name" value="WH-like_DNA-bd_sf"/>
</dbReference>
<evidence type="ECO:0000256" key="2">
    <source>
        <dbReference type="ARBA" id="ARBA00023125"/>
    </source>
</evidence>